<comment type="subunit">
    <text evidence="7">Consists of a catalytic RNA component (M1 or rnpB) and a protein subunit.</text>
</comment>
<accession>A0A6H1UHB9</accession>
<evidence type="ECO:0000256" key="1">
    <source>
        <dbReference type="ARBA" id="ARBA00002663"/>
    </source>
</evidence>
<evidence type="ECO:0000256" key="4">
    <source>
        <dbReference type="ARBA" id="ARBA00022759"/>
    </source>
</evidence>
<reference evidence="9 10" key="1">
    <citation type="submission" date="2020-04" db="EMBL/GenBank/DDBJ databases">
        <title>Ferrimonas sp. S7 isolated from sea water.</title>
        <authorList>
            <person name="Bae S.S."/>
            <person name="Baek K."/>
        </authorList>
    </citation>
    <scope>NUCLEOTIDE SEQUENCE [LARGE SCALE GENOMIC DNA]</scope>
    <source>
        <strain evidence="9 10">S7</strain>
    </source>
</reference>
<dbReference type="Pfam" id="PF00825">
    <property type="entry name" value="Ribonuclease_P"/>
    <property type="match status" value="1"/>
</dbReference>
<sequence>MHSASNQVRYTFGRELRLLTPGDFKSVFAKPTRAASPHLTLLALPNGTEHPRIGLTVAKKHVKKACQRNRIKRVVRDSFRLHQHDLPNVDIVVIAKKGVDELDNAAIHKLVEKLWRKLARRCNES</sequence>
<dbReference type="InterPro" id="IPR000100">
    <property type="entry name" value="RNase_P"/>
</dbReference>
<dbReference type="GO" id="GO:0001682">
    <property type="term" value="P:tRNA 5'-leader removal"/>
    <property type="evidence" value="ECO:0007669"/>
    <property type="project" value="UniProtKB-UniRule"/>
</dbReference>
<dbReference type="EC" id="3.1.26.5" evidence="7 8"/>
<dbReference type="PROSITE" id="PS00648">
    <property type="entry name" value="RIBONUCLEASE_P"/>
    <property type="match status" value="1"/>
</dbReference>
<dbReference type="HAMAP" id="MF_00227">
    <property type="entry name" value="RNase_P"/>
    <property type="match status" value="1"/>
</dbReference>
<evidence type="ECO:0000256" key="7">
    <source>
        <dbReference type="HAMAP-Rule" id="MF_00227"/>
    </source>
</evidence>
<dbReference type="GO" id="GO:0042781">
    <property type="term" value="F:3'-tRNA processing endoribonuclease activity"/>
    <property type="evidence" value="ECO:0007669"/>
    <property type="project" value="TreeGrafter"/>
</dbReference>
<dbReference type="EMBL" id="CP051180">
    <property type="protein sequence ID" value="QIZ78218.1"/>
    <property type="molecule type" value="Genomic_DNA"/>
</dbReference>
<dbReference type="Proteomes" id="UP000501602">
    <property type="component" value="Chromosome"/>
</dbReference>
<dbReference type="GO" id="GO:0000049">
    <property type="term" value="F:tRNA binding"/>
    <property type="evidence" value="ECO:0007669"/>
    <property type="project" value="UniProtKB-UniRule"/>
</dbReference>
<dbReference type="InterPro" id="IPR020539">
    <property type="entry name" value="RNase_P_CS"/>
</dbReference>
<name>A0A6H1UHB9_9GAMM</name>
<dbReference type="NCBIfam" id="TIGR00188">
    <property type="entry name" value="rnpA"/>
    <property type="match status" value="1"/>
</dbReference>
<dbReference type="GO" id="GO:0004526">
    <property type="term" value="F:ribonuclease P activity"/>
    <property type="evidence" value="ECO:0007669"/>
    <property type="project" value="UniProtKB-UniRule"/>
</dbReference>
<keyword evidence="5 7" id="KW-0378">Hydrolase</keyword>
<evidence type="ECO:0000313" key="9">
    <source>
        <dbReference type="EMBL" id="QIZ78218.1"/>
    </source>
</evidence>
<comment type="function">
    <text evidence="1 7">RNaseP catalyzes the removal of the 5'-leader sequence from pre-tRNA to produce the mature 5'-terminus. It can also cleave other RNA substrates such as 4.5S RNA. The protein component plays an auxiliary but essential role in vivo by binding to the 5'-leader sequence and broadening the substrate specificity of the ribozyme.</text>
</comment>
<keyword evidence="10" id="KW-1185">Reference proteome</keyword>
<dbReference type="GO" id="GO:0030677">
    <property type="term" value="C:ribonuclease P complex"/>
    <property type="evidence" value="ECO:0007669"/>
    <property type="project" value="TreeGrafter"/>
</dbReference>
<keyword evidence="4 7" id="KW-0255">Endonuclease</keyword>
<dbReference type="InterPro" id="IPR020568">
    <property type="entry name" value="Ribosomal_Su5_D2-typ_SF"/>
</dbReference>
<keyword evidence="3 7" id="KW-0540">Nuclease</keyword>
<evidence type="ECO:0000256" key="8">
    <source>
        <dbReference type="NCBIfam" id="TIGR00188"/>
    </source>
</evidence>
<dbReference type="InterPro" id="IPR014721">
    <property type="entry name" value="Ribsml_uS5_D2-typ_fold_subgr"/>
</dbReference>
<evidence type="ECO:0000256" key="2">
    <source>
        <dbReference type="ARBA" id="ARBA00022694"/>
    </source>
</evidence>
<evidence type="ECO:0000256" key="3">
    <source>
        <dbReference type="ARBA" id="ARBA00022722"/>
    </source>
</evidence>
<dbReference type="RefSeq" id="WP_168661968.1">
    <property type="nucleotide sequence ID" value="NZ_CP051180.1"/>
</dbReference>
<comment type="catalytic activity">
    <reaction evidence="7">
        <text>Endonucleolytic cleavage of RNA, removing 5'-extranucleotides from tRNA precursor.</text>
        <dbReference type="EC" id="3.1.26.5"/>
    </reaction>
</comment>
<gene>
    <name evidence="7 9" type="primary">rnpA</name>
    <name evidence="9" type="ORF">HER31_15725</name>
</gene>
<dbReference type="PANTHER" id="PTHR33992">
    <property type="entry name" value="RIBONUCLEASE P PROTEIN COMPONENT"/>
    <property type="match status" value="1"/>
</dbReference>
<dbReference type="AlphaFoldDB" id="A0A6H1UHB9"/>
<protein>
    <recommendedName>
        <fullName evidence="7 8">Ribonuclease P protein component</fullName>
        <shortName evidence="7">RNase P protein</shortName>
        <shortName evidence="7">RNaseP protein</shortName>
        <ecNumber evidence="7 8">3.1.26.5</ecNumber>
    </recommendedName>
    <alternativeName>
        <fullName evidence="7">Protein C5</fullName>
    </alternativeName>
</protein>
<dbReference type="SUPFAM" id="SSF54211">
    <property type="entry name" value="Ribosomal protein S5 domain 2-like"/>
    <property type="match status" value="1"/>
</dbReference>
<evidence type="ECO:0000256" key="6">
    <source>
        <dbReference type="ARBA" id="ARBA00022884"/>
    </source>
</evidence>
<evidence type="ECO:0000313" key="10">
    <source>
        <dbReference type="Proteomes" id="UP000501602"/>
    </source>
</evidence>
<comment type="similarity">
    <text evidence="7">Belongs to the RnpA family.</text>
</comment>
<proteinExistence type="inferred from homology"/>
<dbReference type="PANTHER" id="PTHR33992:SF1">
    <property type="entry name" value="RIBONUCLEASE P PROTEIN COMPONENT"/>
    <property type="match status" value="1"/>
</dbReference>
<keyword evidence="6 7" id="KW-0694">RNA-binding</keyword>
<evidence type="ECO:0000256" key="5">
    <source>
        <dbReference type="ARBA" id="ARBA00022801"/>
    </source>
</evidence>
<dbReference type="KEGG" id="fes:HER31_15725"/>
<keyword evidence="2 7" id="KW-0819">tRNA processing</keyword>
<dbReference type="Gene3D" id="3.30.230.10">
    <property type="match status" value="1"/>
</dbReference>
<organism evidence="9 10">
    <name type="scientific">Ferrimonas lipolytica</name>
    <dbReference type="NCBI Taxonomy" id="2724191"/>
    <lineage>
        <taxon>Bacteria</taxon>
        <taxon>Pseudomonadati</taxon>
        <taxon>Pseudomonadota</taxon>
        <taxon>Gammaproteobacteria</taxon>
        <taxon>Alteromonadales</taxon>
        <taxon>Ferrimonadaceae</taxon>
        <taxon>Ferrimonas</taxon>
    </lineage>
</organism>